<feature type="domain" description="PKS/mFAS DH" evidence="7">
    <location>
        <begin position="1331"/>
        <end position="1641"/>
    </location>
</feature>
<dbReference type="SUPFAM" id="SSF55048">
    <property type="entry name" value="Probable ACP-binding domain of malonyl-CoA ACP transacylase"/>
    <property type="match status" value="1"/>
</dbReference>
<dbReference type="InterPro" id="IPR018201">
    <property type="entry name" value="Ketoacyl_synth_AS"/>
</dbReference>
<dbReference type="Pfam" id="PF22621">
    <property type="entry name" value="CurL-like_PKS_C"/>
    <property type="match status" value="1"/>
</dbReference>
<feature type="region of interest" description="C-terminal hotdog fold" evidence="4">
    <location>
        <begin position="1493"/>
        <end position="1641"/>
    </location>
</feature>
<evidence type="ECO:0000256" key="4">
    <source>
        <dbReference type="PROSITE-ProRule" id="PRU01363"/>
    </source>
</evidence>
<dbReference type="GO" id="GO:0004312">
    <property type="term" value="F:fatty acid synthase activity"/>
    <property type="evidence" value="ECO:0007669"/>
    <property type="project" value="TreeGrafter"/>
</dbReference>
<dbReference type="InterPro" id="IPR049900">
    <property type="entry name" value="PKS_mFAS_DH"/>
</dbReference>
<dbReference type="InterPro" id="IPR032088">
    <property type="entry name" value="SAT"/>
</dbReference>
<feature type="active site" description="Proton acceptor; for dehydratase activity" evidence="4">
    <location>
        <position position="1363"/>
    </location>
</feature>
<dbReference type="InterPro" id="IPR014030">
    <property type="entry name" value="Ketoacyl_synth_N"/>
</dbReference>
<dbReference type="Pfam" id="PF16073">
    <property type="entry name" value="SAT"/>
    <property type="match status" value="1"/>
</dbReference>
<dbReference type="EMBL" id="KY056182">
    <property type="protein sequence ID" value="ASU91370.1"/>
    <property type="molecule type" value="mRNA"/>
</dbReference>
<evidence type="ECO:0000259" key="7">
    <source>
        <dbReference type="PROSITE" id="PS52019"/>
    </source>
</evidence>
<dbReference type="CDD" id="cd00833">
    <property type="entry name" value="PKS"/>
    <property type="match status" value="1"/>
</dbReference>
<keyword evidence="3" id="KW-0808">Transferase</keyword>
<feature type="region of interest" description="N-terminal hotdog fold" evidence="4">
    <location>
        <begin position="1331"/>
        <end position="1466"/>
    </location>
</feature>
<dbReference type="Pfam" id="PF00109">
    <property type="entry name" value="ketoacyl-synt"/>
    <property type="match status" value="1"/>
</dbReference>
<dbReference type="InterPro" id="IPR036736">
    <property type="entry name" value="ACP-like_sf"/>
</dbReference>
<feature type="domain" description="Carrier" evidence="5">
    <location>
        <begin position="1734"/>
        <end position="1812"/>
    </location>
</feature>
<name>A0A678QJE4_9LECA</name>
<dbReference type="PANTHER" id="PTHR43775:SF37">
    <property type="entry name" value="SI:DKEY-61P9.11"/>
    <property type="match status" value="1"/>
</dbReference>
<dbReference type="GO" id="GO:0004315">
    <property type="term" value="F:3-oxoacyl-[acyl-carrier-protein] synthase activity"/>
    <property type="evidence" value="ECO:0007669"/>
    <property type="project" value="InterPro"/>
</dbReference>
<dbReference type="PANTHER" id="PTHR43775">
    <property type="entry name" value="FATTY ACID SYNTHASE"/>
    <property type="match status" value="1"/>
</dbReference>
<evidence type="ECO:0000256" key="3">
    <source>
        <dbReference type="ARBA" id="ARBA00022679"/>
    </source>
</evidence>
<evidence type="ECO:0000313" key="8">
    <source>
        <dbReference type="EMBL" id="ASU91370.1"/>
    </source>
</evidence>
<dbReference type="SUPFAM" id="SSF47336">
    <property type="entry name" value="ACP-like"/>
    <property type="match status" value="1"/>
</dbReference>
<dbReference type="InterPro" id="IPR014031">
    <property type="entry name" value="Ketoacyl_synth_C"/>
</dbReference>
<dbReference type="InterPro" id="IPR030918">
    <property type="entry name" value="PT_fungal_PKS"/>
</dbReference>
<dbReference type="InterPro" id="IPR009081">
    <property type="entry name" value="PP-bd_ACP"/>
</dbReference>
<dbReference type="GO" id="GO:0044550">
    <property type="term" value="P:secondary metabolite biosynthetic process"/>
    <property type="evidence" value="ECO:0007669"/>
    <property type="project" value="TreeGrafter"/>
</dbReference>
<dbReference type="PROSITE" id="PS52019">
    <property type="entry name" value="PKS_MFAS_DH"/>
    <property type="match status" value="1"/>
</dbReference>
<accession>A0A678QJE4</accession>
<dbReference type="Pfam" id="PF02801">
    <property type="entry name" value="Ketoacyl-synt_C"/>
    <property type="match status" value="1"/>
</dbReference>
<dbReference type="Gene3D" id="3.40.47.10">
    <property type="match status" value="1"/>
</dbReference>
<dbReference type="Pfam" id="PF00550">
    <property type="entry name" value="PP-binding"/>
    <property type="match status" value="1"/>
</dbReference>
<dbReference type="SUPFAM" id="SSF53901">
    <property type="entry name" value="Thiolase-like"/>
    <property type="match status" value="1"/>
</dbReference>
<keyword evidence="1" id="KW-0596">Phosphopantetheine</keyword>
<dbReference type="InterPro" id="IPR001227">
    <property type="entry name" value="Ac_transferase_dom_sf"/>
</dbReference>
<dbReference type="InterPro" id="IPR020841">
    <property type="entry name" value="PKS_Beta-ketoAc_synthase_dom"/>
</dbReference>
<dbReference type="InterPro" id="IPR016036">
    <property type="entry name" value="Malonyl_transacylase_ACP-bd"/>
</dbReference>
<dbReference type="Gene3D" id="3.40.366.10">
    <property type="entry name" value="Malonyl-Coenzyme A Acyl Carrier Protein, domain 2"/>
    <property type="match status" value="2"/>
</dbReference>
<dbReference type="FunFam" id="3.40.366.10:FF:000017">
    <property type="entry name" value="Non-reducing polyketide synthase aptA"/>
    <property type="match status" value="1"/>
</dbReference>
<dbReference type="PROSITE" id="PS50075">
    <property type="entry name" value="CARRIER"/>
    <property type="match status" value="1"/>
</dbReference>
<dbReference type="InterPro" id="IPR042104">
    <property type="entry name" value="PKS_dehydratase_sf"/>
</dbReference>
<sequence length="1813" mass="197333">MSFSTTPSTSPIYTPSSDSQVEYHNMKLIYFSNEFPHDDLQDLFRRLYTHSKDRSHHVLAKFIDEATLIVRDEVRRLPAALQGLIPPFETVLDFADHPELRKGPLSGSVEGILLCIVELATLIGYYENRPNDYNFDPLNTCLAGLGIGLLASSVVSLSPCLADLPTAGAEVVRIAFRLGVLVDEVSANLQPRDLTGSPESWAYVIPGVTAVDVQRELDTINTRERTPETSKVFISAPSQTSVTVSGPPSRLNSIFRNSDFFRDRTSIALPVYGGLCHAKHIYNQHHVQRICQTSSMDVLDSKLSPRIPIFSTSTGTPYQAQSARQLLEQIVSELLTQAIEWDSVIQGVIKQANHVAASECQVLVFRISLPIHDLLAALKSKIPSLETSTEEYVPWIAKKMTDENAPRGPMQSKIAIVGMACRMPGGATDTEKFWEILEQGLDVHRKIPADRFDVETHCDPTGKKLNTSHTEYGCFIDEPGLFDAPFFNMSPREAQQTDPMQRLALVTAYEALERAGYVPNRTPATNLHRIGTFYGQASDDYREVNSGQEVSTYFISGGCRAFGPGRINYFFNFSGPSFSIDTACSSSLATIQAACTSLWSGDADGVVAGGMNILTNSDGFAGLSHGHFLSKTPNACKTWDSEADGYVRADGIGSLVMKRLEDAEADNDNILGVILSTATNHSAEAVSITHPHAGAQSELYRRVMSRAGVDPFDVSYVEMHGTGTQAGDLTEIKSITDVFAPAAMRRSSKQPLYIGAVKSNVGHGEAAAGVTALLKVLMMFQKNAIAPHAGIKHSINPGFPKDMDRRNLRIASEKTQWARSTEKKRIAVVNNFSAAGGNTTLAIEEGPIRETDQTDSRSTHVVAVSAKSKVSLKGNLERLIAYMDRNPDVSLPNLSYTATARRYHHNHRVAIPASDTLQVRKQLVSFLESVDSHKPIPSTGPPTSVAFAFTGQGSSYKSMSLNLFHDSPFFRSQILHLDSLAQAQGFPSFIPAIDGSYPEDHTHTPVVTQLALVCTEIALAQYWGSLGVRPNVVIGHSLGEYTALHVAGVLSASDTIFLVGQRAQLLEKKCQTGSHKMLAVRGSLADIAHFAGDKPYEVACINGPKETVLSGTREQLDALSEVLQAGGYRCISLEVAFAFHSQQTDPILDDFEEIAKRGALFQAPNMPVISPLLGKVIFDNKTVNAKYLRRATREPVNFLAGLEIAQKFSTISEKTVWVEIGPHPVCIGFVKNTLSSINVAVPSMRKGDDDWKSMAQSLSILHCAGVEVDWNEFHRPFEGGLRLLDLPTYSWNDKNYWIQYKGDWALPKGNTFYDTEKAPVPVSSLRTSTVQQIIEEKLEGSKGNVVMQSDLMQPDFLAAAYGHKMNDCGVITSSIHADIAYTLGEYLYTSLKPDVKNIAMNVANLEVLKGLVAHKDTKNPQLIQVSAATEDIESGIVDLKWNNVDSNGTVDDPFASAKIYFGDTAEWLASWAPVAHLVQGRLESLERMAEEGKANKFSHDMAYTLFANNLVDYANKYRGMQSVILHEFEAVADVVLSTETGGTWTVPPYFIDSVAHLAGFIMNVSDAVDTKANFCVTPGWRSMRFARPLVAGGAYRSYTKMIPSPEDATTYFGDVYIFQDTTIIGMVGGIQFHRYPRILLNRFFSAPDEKKSKPAAAAAPVAVAPAATLPKAAVPKAAAPKVAAPKATAPSVSVAVAVPTSAPASKPAETPIEAAVVVPSEKSAPTVTTVPVAVDSDSTAAKAIALIAKEAALELTEVQDEASFLSLGIDSLMSLVIAEKFREELGVTASGGGLFLEYPTIGDLRAWLEEYYS</sequence>
<dbReference type="FunFam" id="3.10.129.110:FF:000001">
    <property type="entry name" value="Sterigmatocystin biosynthesis polyketide synthase"/>
    <property type="match status" value="1"/>
</dbReference>
<dbReference type="SUPFAM" id="SSF52151">
    <property type="entry name" value="FabD/lysophospholipase-like"/>
    <property type="match status" value="1"/>
</dbReference>
<organism evidence="8">
    <name type="scientific">Nephromopsis pallescens</name>
    <dbReference type="NCBI Taxonomy" id="150890"/>
    <lineage>
        <taxon>Eukaryota</taxon>
        <taxon>Fungi</taxon>
        <taxon>Dikarya</taxon>
        <taxon>Ascomycota</taxon>
        <taxon>Pezizomycotina</taxon>
        <taxon>Lecanoromycetes</taxon>
        <taxon>OSLEUM clade</taxon>
        <taxon>Lecanoromycetidae</taxon>
        <taxon>Lecanorales</taxon>
        <taxon>Lecanorineae</taxon>
        <taxon>Parmeliaceae</taxon>
        <taxon>Nephromopsis</taxon>
    </lineage>
</organism>
<gene>
    <name evidence="8" type="primary">PKS5</name>
</gene>
<dbReference type="SMART" id="SM00827">
    <property type="entry name" value="PKS_AT"/>
    <property type="match status" value="1"/>
</dbReference>
<dbReference type="InterPro" id="IPR016039">
    <property type="entry name" value="Thiolase-like"/>
</dbReference>
<evidence type="ECO:0000259" key="5">
    <source>
        <dbReference type="PROSITE" id="PS50075"/>
    </source>
</evidence>
<keyword evidence="2" id="KW-0597">Phosphoprotein</keyword>
<dbReference type="Gene3D" id="3.30.70.3290">
    <property type="match status" value="1"/>
</dbReference>
<dbReference type="NCBIfam" id="TIGR04532">
    <property type="entry name" value="PT_fungal_PKS"/>
    <property type="match status" value="1"/>
</dbReference>
<feature type="active site" description="Proton donor; for dehydratase activity" evidence="4">
    <location>
        <position position="1552"/>
    </location>
</feature>
<evidence type="ECO:0000256" key="2">
    <source>
        <dbReference type="ARBA" id="ARBA00022553"/>
    </source>
</evidence>
<dbReference type="PROSITE" id="PS52004">
    <property type="entry name" value="KS3_2"/>
    <property type="match status" value="1"/>
</dbReference>
<evidence type="ECO:0000256" key="1">
    <source>
        <dbReference type="ARBA" id="ARBA00022450"/>
    </source>
</evidence>
<dbReference type="SMART" id="SM00825">
    <property type="entry name" value="PKS_KS"/>
    <property type="match status" value="1"/>
</dbReference>
<dbReference type="FunFam" id="3.40.47.10:FF:000031">
    <property type="entry name" value="Sterigmatocystin biosynthesis polyketide synthase"/>
    <property type="match status" value="1"/>
</dbReference>
<protein>
    <submittedName>
        <fullName evidence="8">Non-reducing polyketide synthase</fullName>
    </submittedName>
</protein>
<evidence type="ECO:0000259" key="6">
    <source>
        <dbReference type="PROSITE" id="PS52004"/>
    </source>
</evidence>
<dbReference type="Pfam" id="PF00698">
    <property type="entry name" value="Acyl_transf_1"/>
    <property type="match status" value="1"/>
</dbReference>
<proteinExistence type="evidence at transcript level"/>
<dbReference type="InterPro" id="IPR014043">
    <property type="entry name" value="Acyl_transferase_dom"/>
</dbReference>
<reference evidence="8" key="1">
    <citation type="submission" date="2016-10" db="EMBL/GenBank/DDBJ databases">
        <title>Putative identification of a polyketide synthase gene involved in usnic acid in lichen forming fungus Nephromopsis pallescens.</title>
        <authorList>
            <person name="Wang Y."/>
        </authorList>
    </citation>
    <scope>NUCLEOTIDE SEQUENCE</scope>
</reference>
<dbReference type="InterPro" id="IPR016035">
    <property type="entry name" value="Acyl_Trfase/lysoPLipase"/>
</dbReference>
<dbReference type="InterPro" id="IPR050091">
    <property type="entry name" value="PKS_NRPS_Biosynth_Enz"/>
</dbReference>
<dbReference type="GO" id="GO:0006633">
    <property type="term" value="P:fatty acid biosynthetic process"/>
    <property type="evidence" value="ECO:0007669"/>
    <property type="project" value="InterPro"/>
</dbReference>
<dbReference type="PROSITE" id="PS00606">
    <property type="entry name" value="KS3_1"/>
    <property type="match status" value="1"/>
</dbReference>
<dbReference type="Gene3D" id="3.10.129.110">
    <property type="entry name" value="Polyketide synthase dehydratase"/>
    <property type="match status" value="1"/>
</dbReference>
<feature type="domain" description="Ketosynthase family 3 (KS3)" evidence="6">
    <location>
        <begin position="411"/>
        <end position="845"/>
    </location>
</feature>
<dbReference type="Gene3D" id="1.10.1200.10">
    <property type="entry name" value="ACP-like"/>
    <property type="match status" value="1"/>
</dbReference>
<dbReference type="FunFam" id="3.40.366.10:FF:000002">
    <property type="entry name" value="Probable polyketide synthase 2"/>
    <property type="match status" value="1"/>
</dbReference>